<keyword evidence="4 7" id="KW-0812">Transmembrane</keyword>
<feature type="domain" description="Transketolase-like pyrimidine-binding" evidence="9">
    <location>
        <begin position="378"/>
        <end position="422"/>
    </location>
</feature>
<keyword evidence="6 7" id="KW-0472">Membrane</keyword>
<evidence type="ECO:0000256" key="1">
    <source>
        <dbReference type="ARBA" id="ARBA00001964"/>
    </source>
</evidence>
<dbReference type="InterPro" id="IPR030184">
    <property type="entry name" value="WAT1-related"/>
</dbReference>
<feature type="transmembrane region" description="Helical" evidence="7">
    <location>
        <begin position="16"/>
        <end position="36"/>
    </location>
</feature>
<dbReference type="Gene3D" id="3.40.50.12470">
    <property type="match status" value="1"/>
</dbReference>
<comment type="similarity">
    <text evidence="3">Belongs to the drug/metabolite transporter (DMT) superfamily. Plant drug/metabolite exporter (P-DME) (TC 2.A.7.4) family.</text>
</comment>
<evidence type="ECO:0000313" key="10">
    <source>
        <dbReference type="EMBL" id="KAF3972839.1"/>
    </source>
</evidence>
<comment type="caution">
    <text evidence="10">The sequence shown here is derived from an EMBL/GenBank/DDBJ whole genome shotgun (WGS) entry which is preliminary data.</text>
</comment>
<evidence type="ECO:0000259" key="8">
    <source>
        <dbReference type="Pfam" id="PF00892"/>
    </source>
</evidence>
<dbReference type="PANTHER" id="PTHR31218">
    <property type="entry name" value="WAT1-RELATED PROTEIN"/>
    <property type="match status" value="1"/>
</dbReference>
<dbReference type="AlphaFoldDB" id="A0A8J4W2U0"/>
<evidence type="ECO:0000313" key="11">
    <source>
        <dbReference type="Proteomes" id="UP000737018"/>
    </source>
</evidence>
<evidence type="ECO:0000256" key="4">
    <source>
        <dbReference type="ARBA" id="ARBA00022692"/>
    </source>
</evidence>
<evidence type="ECO:0000256" key="2">
    <source>
        <dbReference type="ARBA" id="ARBA00004141"/>
    </source>
</evidence>
<reference evidence="10" key="1">
    <citation type="submission" date="2020-03" db="EMBL/GenBank/DDBJ databases">
        <title>Castanea mollissima Vanexum genome sequencing.</title>
        <authorList>
            <person name="Staton M."/>
        </authorList>
    </citation>
    <scope>NUCLEOTIDE SEQUENCE</scope>
    <source>
        <tissue evidence="10">Leaf</tissue>
    </source>
</reference>
<feature type="transmembrane region" description="Helical" evidence="7">
    <location>
        <begin position="185"/>
        <end position="205"/>
    </location>
</feature>
<dbReference type="GO" id="GO:0016020">
    <property type="term" value="C:membrane"/>
    <property type="evidence" value="ECO:0007669"/>
    <property type="project" value="UniProtKB-SubCell"/>
</dbReference>
<gene>
    <name evidence="10" type="ORF">CMV_003678</name>
</gene>
<dbReference type="Pfam" id="PF00892">
    <property type="entry name" value="EamA"/>
    <property type="match status" value="1"/>
</dbReference>
<keyword evidence="11" id="KW-1185">Reference proteome</keyword>
<dbReference type="SUPFAM" id="SSF103481">
    <property type="entry name" value="Multidrug resistance efflux transporter EmrE"/>
    <property type="match status" value="1"/>
</dbReference>
<organism evidence="10 11">
    <name type="scientific">Castanea mollissima</name>
    <name type="common">Chinese chestnut</name>
    <dbReference type="NCBI Taxonomy" id="60419"/>
    <lineage>
        <taxon>Eukaryota</taxon>
        <taxon>Viridiplantae</taxon>
        <taxon>Streptophyta</taxon>
        <taxon>Embryophyta</taxon>
        <taxon>Tracheophyta</taxon>
        <taxon>Spermatophyta</taxon>
        <taxon>Magnoliopsida</taxon>
        <taxon>eudicotyledons</taxon>
        <taxon>Gunneridae</taxon>
        <taxon>Pentapetalae</taxon>
        <taxon>rosids</taxon>
        <taxon>fabids</taxon>
        <taxon>Fagales</taxon>
        <taxon>Fagaceae</taxon>
        <taxon>Castanea</taxon>
    </lineage>
</organism>
<feature type="transmembrane region" description="Helical" evidence="7">
    <location>
        <begin position="217"/>
        <end position="238"/>
    </location>
</feature>
<evidence type="ECO:0000256" key="6">
    <source>
        <dbReference type="ARBA" id="ARBA00023136"/>
    </source>
</evidence>
<evidence type="ECO:0000256" key="5">
    <source>
        <dbReference type="ARBA" id="ARBA00022989"/>
    </source>
</evidence>
<feature type="transmembrane region" description="Helical" evidence="7">
    <location>
        <begin position="73"/>
        <end position="91"/>
    </location>
</feature>
<evidence type="ECO:0000256" key="7">
    <source>
        <dbReference type="SAM" id="Phobius"/>
    </source>
</evidence>
<proteinExistence type="inferred from homology"/>
<dbReference type="InterPro" id="IPR029061">
    <property type="entry name" value="THDP-binding"/>
</dbReference>
<keyword evidence="5 7" id="KW-1133">Transmembrane helix</keyword>
<dbReference type="GO" id="GO:0022857">
    <property type="term" value="F:transmembrane transporter activity"/>
    <property type="evidence" value="ECO:0007669"/>
    <property type="project" value="InterPro"/>
</dbReference>
<protein>
    <recommendedName>
        <fullName evidence="12">WAT1-related protein</fullName>
    </recommendedName>
</protein>
<dbReference type="InterPro" id="IPR005475">
    <property type="entry name" value="Transketolase-like_Pyr-bd"/>
</dbReference>
<dbReference type="InterPro" id="IPR037185">
    <property type="entry name" value="EmrE-like"/>
</dbReference>
<dbReference type="EMBL" id="JRKL02000299">
    <property type="protein sequence ID" value="KAF3972839.1"/>
    <property type="molecule type" value="Genomic_DNA"/>
</dbReference>
<name>A0A8J4W2U0_9ROSI</name>
<dbReference type="SUPFAM" id="SSF52518">
    <property type="entry name" value="Thiamin diphosphate-binding fold (THDP-binding)"/>
    <property type="match status" value="1"/>
</dbReference>
<dbReference type="InterPro" id="IPR000620">
    <property type="entry name" value="EamA_dom"/>
</dbReference>
<feature type="transmembrane region" description="Helical" evidence="7">
    <location>
        <begin position="103"/>
        <end position="126"/>
    </location>
</feature>
<accession>A0A8J4W2U0</accession>
<feature type="transmembrane region" description="Helical" evidence="7">
    <location>
        <begin position="48"/>
        <end position="66"/>
    </location>
</feature>
<evidence type="ECO:0000256" key="3">
    <source>
        <dbReference type="ARBA" id="ARBA00007635"/>
    </source>
</evidence>
<feature type="domain" description="EamA" evidence="8">
    <location>
        <begin position="17"/>
        <end position="147"/>
    </location>
</feature>
<evidence type="ECO:0008006" key="12">
    <source>
        <dbReference type="Google" id="ProtNLM"/>
    </source>
</evidence>
<dbReference type="Proteomes" id="UP000737018">
    <property type="component" value="Unassembled WGS sequence"/>
</dbReference>
<feature type="transmembrane region" description="Helical" evidence="7">
    <location>
        <begin position="138"/>
        <end position="158"/>
    </location>
</feature>
<dbReference type="Pfam" id="PF02779">
    <property type="entry name" value="Transket_pyr"/>
    <property type="match status" value="1"/>
</dbReference>
<comment type="cofactor">
    <cofactor evidence="1">
        <name>thiamine diphosphate</name>
        <dbReference type="ChEBI" id="CHEBI:58937"/>
    </cofactor>
</comment>
<evidence type="ECO:0000259" key="9">
    <source>
        <dbReference type="Pfam" id="PF02779"/>
    </source>
</evidence>
<dbReference type="OrthoDB" id="1728340at2759"/>
<comment type="subcellular location">
    <subcellularLocation>
        <location evidence="2">Membrane</location>
        <topology evidence="2">Multi-pass membrane protein</topology>
    </subcellularLocation>
</comment>
<sequence length="434" mass="48498">MSMESISQLYNKLKPFLAVFLLQLGYAGLAIVSKFALNKGMSQHVYVVYRHAIATVVIFPFAIVLDRKKRPKLTFSVFVKIALIGLLEPVIDQNLFYTGMKMTTATFATAICNVLPAFSFAMAWIFGLEKVYLRRLRGLAKVLGTIVTVGGAMFMTLVNGPMLNLPWTRGNGHQESTSSANKQDVIKGALMMLAGCVCWSAFIILQAITLKSYPAELSLTVLICLMGTLESSILAVAMEWGNPTAWSIHLDSKLLAAVYAVIWNHPSALEIYQNKILESGKVMKEDIYKIRNKVNTILNEEFLASKDYVQQRRDWLSSHWSGFKSREQLSRILNTGVKPEILKNVGKAITRFPDNFKPHRTVKKVYEQRAQMIETGEGIDWAVGEAFAFATLLVEGNHVRLSGQDVERGTFSHRHSVVHDQETGGSIALWTMLS</sequence>